<evidence type="ECO:0000313" key="5">
    <source>
        <dbReference type="EMBL" id="MBP2371744.1"/>
    </source>
</evidence>
<dbReference type="InterPro" id="IPR037294">
    <property type="entry name" value="ABC_BtuC-like"/>
</dbReference>
<gene>
    <name evidence="5" type="ORF">JOF36_007517</name>
</gene>
<evidence type="ECO:0000256" key="2">
    <source>
        <dbReference type="ARBA" id="ARBA00022692"/>
    </source>
</evidence>
<dbReference type="EMBL" id="JAGINU010000004">
    <property type="protein sequence ID" value="MBP2371744.1"/>
    <property type="molecule type" value="Genomic_DNA"/>
</dbReference>
<keyword evidence="6" id="KW-1185">Reference proteome</keyword>
<name>A0ABS4W6A5_9PSEU</name>
<evidence type="ECO:0000256" key="1">
    <source>
        <dbReference type="ARBA" id="ARBA00004141"/>
    </source>
</evidence>
<reference evidence="5 6" key="1">
    <citation type="submission" date="2021-03" db="EMBL/GenBank/DDBJ databases">
        <title>Sequencing the genomes of 1000 actinobacteria strains.</title>
        <authorList>
            <person name="Klenk H.-P."/>
        </authorList>
    </citation>
    <scope>NUCLEOTIDE SEQUENCE [LARGE SCALE GENOMIC DNA]</scope>
    <source>
        <strain evidence="5 6">DSM 45256</strain>
    </source>
</reference>
<evidence type="ECO:0000313" key="6">
    <source>
        <dbReference type="Proteomes" id="UP001519295"/>
    </source>
</evidence>
<comment type="subcellular location">
    <subcellularLocation>
        <location evidence="1">Membrane</location>
        <topology evidence="1">Multi-pass membrane protein</topology>
    </subcellularLocation>
</comment>
<keyword evidence="2" id="KW-0812">Transmembrane</keyword>
<sequence>MAGARPRVLLGIVVGAALALCGAILQTPGGD</sequence>
<protein>
    <submittedName>
        <fullName evidence="5">ABC-type Fe3+-siderophore transport system permease subunit</fullName>
    </submittedName>
</protein>
<keyword evidence="3" id="KW-1133">Transmembrane helix</keyword>
<organism evidence="5 6">
    <name type="scientific">Pseudonocardia parietis</name>
    <dbReference type="NCBI Taxonomy" id="570936"/>
    <lineage>
        <taxon>Bacteria</taxon>
        <taxon>Bacillati</taxon>
        <taxon>Actinomycetota</taxon>
        <taxon>Actinomycetes</taxon>
        <taxon>Pseudonocardiales</taxon>
        <taxon>Pseudonocardiaceae</taxon>
        <taxon>Pseudonocardia</taxon>
    </lineage>
</organism>
<dbReference type="RefSeq" id="WP_245353238.1">
    <property type="nucleotide sequence ID" value="NZ_JAGINU010000004.1"/>
</dbReference>
<keyword evidence="4" id="KW-0472">Membrane</keyword>
<accession>A0ABS4W6A5</accession>
<comment type="caution">
    <text evidence="5">The sequence shown here is derived from an EMBL/GenBank/DDBJ whole genome shotgun (WGS) entry which is preliminary data.</text>
</comment>
<proteinExistence type="predicted"/>
<evidence type="ECO:0000256" key="4">
    <source>
        <dbReference type="ARBA" id="ARBA00023136"/>
    </source>
</evidence>
<evidence type="ECO:0000256" key="3">
    <source>
        <dbReference type="ARBA" id="ARBA00022989"/>
    </source>
</evidence>
<dbReference type="Proteomes" id="UP001519295">
    <property type="component" value="Unassembled WGS sequence"/>
</dbReference>
<dbReference type="SUPFAM" id="SSF81345">
    <property type="entry name" value="ABC transporter involved in vitamin B12 uptake, BtuC"/>
    <property type="match status" value="1"/>
</dbReference>